<gene>
    <name evidence="3" type="ORF">GII30_07935</name>
</gene>
<keyword evidence="2" id="KW-0472">Membrane</keyword>
<keyword evidence="2" id="KW-0812">Transmembrane</keyword>
<feature type="transmembrane region" description="Helical" evidence="2">
    <location>
        <begin position="26"/>
        <end position="49"/>
    </location>
</feature>
<feature type="region of interest" description="Disordered" evidence="1">
    <location>
        <begin position="1"/>
        <end position="20"/>
    </location>
</feature>
<evidence type="ECO:0000313" key="3">
    <source>
        <dbReference type="EMBL" id="QHN41889.1"/>
    </source>
</evidence>
<dbReference type="EMBL" id="CP045810">
    <property type="protein sequence ID" value="QHN41889.1"/>
    <property type="molecule type" value="Genomic_DNA"/>
</dbReference>
<dbReference type="AlphaFoldDB" id="A0A857MKU6"/>
<keyword evidence="2" id="KW-1133">Transmembrane helix</keyword>
<feature type="compositionally biased region" description="Pro residues" evidence="1">
    <location>
        <begin position="91"/>
        <end position="103"/>
    </location>
</feature>
<feature type="region of interest" description="Disordered" evidence="1">
    <location>
        <begin position="54"/>
        <end position="126"/>
    </location>
</feature>
<accession>A0A857MKU6</accession>
<evidence type="ECO:0000256" key="2">
    <source>
        <dbReference type="SAM" id="Phobius"/>
    </source>
</evidence>
<organism evidence="3">
    <name type="scientific">Gordonia amarae</name>
    <dbReference type="NCBI Taxonomy" id="36821"/>
    <lineage>
        <taxon>Bacteria</taxon>
        <taxon>Bacillati</taxon>
        <taxon>Actinomycetota</taxon>
        <taxon>Actinomycetes</taxon>
        <taxon>Mycobacteriales</taxon>
        <taxon>Gordoniaceae</taxon>
        <taxon>Gordonia</taxon>
    </lineage>
</organism>
<feature type="compositionally biased region" description="Low complexity" evidence="1">
    <location>
        <begin position="58"/>
        <end position="73"/>
    </location>
</feature>
<feature type="compositionally biased region" description="Low complexity" evidence="1">
    <location>
        <begin position="80"/>
        <end position="90"/>
    </location>
</feature>
<sequence>MGGGFPQGYPSGGYPPPERSPWSSPVVLVAAAAGVLLVVGGILAAFLLLPSGDDDPDASPGPSTTTHTVTQSPSSPPPQQSGTGQETVTVTPPPGTVTTPPPTTDTDRPDPTVPDTDWQGFTAGPRCDGATDPALAILATNRSRVIICRVGERGGLYYKGVADGNLKHIDFPTQEGKYYFARSGSFEYIVSPSGLVIRQNGNTIGDEPAVAYWSQ</sequence>
<proteinExistence type="predicted"/>
<protein>
    <submittedName>
        <fullName evidence="3">Uncharacterized protein</fullName>
    </submittedName>
</protein>
<evidence type="ECO:0000256" key="1">
    <source>
        <dbReference type="SAM" id="MobiDB-lite"/>
    </source>
</evidence>
<name>A0A857MKU6_9ACTN</name>
<reference evidence="3" key="1">
    <citation type="journal article" date="2021" name="Nat. Microbiol.">
        <title>Cocultivation of an ultrasmall environmental parasitic bacterium with lytic ability against bacteria associated with wastewater foams.</title>
        <authorList>
            <person name="Batinovic S."/>
            <person name="Rose J.J.A."/>
            <person name="Ratcliffe J."/>
            <person name="Seviour R.J."/>
            <person name="Petrovski S."/>
        </authorList>
    </citation>
    <scope>NUCLEOTIDE SEQUENCE</scope>
    <source>
        <strain evidence="3">CON44</strain>
    </source>
</reference>